<gene>
    <name evidence="1" type="ORF">ABEG20_04610</name>
</gene>
<evidence type="ECO:0000313" key="1">
    <source>
        <dbReference type="EMBL" id="XBO48881.1"/>
    </source>
</evidence>
<dbReference type="RefSeq" id="WP_406826220.1">
    <property type="nucleotide sequence ID" value="NZ_CP157485.1"/>
</dbReference>
<evidence type="ECO:0008006" key="2">
    <source>
        <dbReference type="Google" id="ProtNLM"/>
    </source>
</evidence>
<accession>A0AAU7K8M3</accession>
<name>A0AAU7K8M3_9SPHI</name>
<organism evidence="1">
    <name type="scientific">Pedobacter sp. KACC 23697</name>
    <dbReference type="NCBI Taxonomy" id="3149230"/>
    <lineage>
        <taxon>Bacteria</taxon>
        <taxon>Pseudomonadati</taxon>
        <taxon>Bacteroidota</taxon>
        <taxon>Sphingobacteriia</taxon>
        <taxon>Sphingobacteriales</taxon>
        <taxon>Sphingobacteriaceae</taxon>
        <taxon>Pedobacter</taxon>
    </lineage>
</organism>
<sequence length="240" mass="27970">MKEKVMLRLRFDKADLTADQYINFCEKILKSLMNFDSYFSDFGSWNLRTNSAVHFRNDYEDFYDKVFQQIQDEEIAYINPNPEDKELHHNSISPFGFRTSYTPNSSVDSNANISIDVSPTSSSRYSFFIFEFPSEQIEKFINIQFAVALLKKLQIILQPIDGTILTKPFFHKVNKKDLDPPIGWITYIKDSLKIKEVSVNVVKEFTSNGVILILKENCPDSNDIEYVNKAIEIRDFLELK</sequence>
<dbReference type="AlphaFoldDB" id="A0AAU7K8M3"/>
<protein>
    <recommendedName>
        <fullName evidence="2">Immunity protein 52 domain-containing protein</fullName>
    </recommendedName>
</protein>
<proteinExistence type="predicted"/>
<reference evidence="1" key="1">
    <citation type="submission" date="2024-05" db="EMBL/GenBank/DDBJ databases">
        <authorList>
            <person name="Kim S."/>
            <person name="Heo J."/>
            <person name="Choi H."/>
            <person name="Choi Y."/>
            <person name="Kwon S.-W."/>
            <person name="Kim Y."/>
        </authorList>
    </citation>
    <scope>NUCLEOTIDE SEQUENCE</scope>
    <source>
        <strain evidence="1">KACC 23697</strain>
    </source>
</reference>
<dbReference type="EMBL" id="CP157485">
    <property type="protein sequence ID" value="XBO48881.1"/>
    <property type="molecule type" value="Genomic_DNA"/>
</dbReference>